<reference evidence="2" key="1">
    <citation type="journal article" date="2022" name="Mol. Ecol. Resour.">
        <title>The genomes of chicory, endive, great burdock and yacon provide insights into Asteraceae palaeo-polyploidization history and plant inulin production.</title>
        <authorList>
            <person name="Fan W."/>
            <person name="Wang S."/>
            <person name="Wang H."/>
            <person name="Wang A."/>
            <person name="Jiang F."/>
            <person name="Liu H."/>
            <person name="Zhao H."/>
            <person name="Xu D."/>
            <person name="Zhang Y."/>
        </authorList>
    </citation>
    <scope>NUCLEOTIDE SEQUENCE [LARGE SCALE GENOMIC DNA]</scope>
    <source>
        <strain evidence="2">cv. Yunnan</strain>
    </source>
</reference>
<dbReference type="EMBL" id="CM042027">
    <property type="protein sequence ID" value="KAI3801726.1"/>
    <property type="molecule type" value="Genomic_DNA"/>
</dbReference>
<accession>A0ACB9I1U7</accession>
<protein>
    <submittedName>
        <fullName evidence="1">Uncharacterized protein</fullName>
    </submittedName>
</protein>
<proteinExistence type="predicted"/>
<organism evidence="1 2">
    <name type="scientific">Smallanthus sonchifolius</name>
    <dbReference type="NCBI Taxonomy" id="185202"/>
    <lineage>
        <taxon>Eukaryota</taxon>
        <taxon>Viridiplantae</taxon>
        <taxon>Streptophyta</taxon>
        <taxon>Embryophyta</taxon>
        <taxon>Tracheophyta</taxon>
        <taxon>Spermatophyta</taxon>
        <taxon>Magnoliopsida</taxon>
        <taxon>eudicotyledons</taxon>
        <taxon>Gunneridae</taxon>
        <taxon>Pentapetalae</taxon>
        <taxon>asterids</taxon>
        <taxon>campanulids</taxon>
        <taxon>Asterales</taxon>
        <taxon>Asteraceae</taxon>
        <taxon>Asteroideae</taxon>
        <taxon>Heliantheae alliance</taxon>
        <taxon>Millerieae</taxon>
        <taxon>Smallanthus</taxon>
    </lineage>
</organism>
<keyword evidence="2" id="KW-1185">Reference proteome</keyword>
<dbReference type="Proteomes" id="UP001056120">
    <property type="component" value="Linkage Group LG10"/>
</dbReference>
<sequence>MLTRDLAVPNLDARGFLYNKPVRFKRTGTNILASFTTFFLFSILNLNQDSIGGGLVFVISPEEETIGHVGGYLGISADVIAVEFNTLMDVEFKDINGNHLGVDLDSMVSTKFADLELVNVDLRSDDQVNSWVEFNGSTQ</sequence>
<evidence type="ECO:0000313" key="1">
    <source>
        <dbReference type="EMBL" id="KAI3801726.1"/>
    </source>
</evidence>
<comment type="caution">
    <text evidence="1">The sequence shown here is derived from an EMBL/GenBank/DDBJ whole genome shotgun (WGS) entry which is preliminary data.</text>
</comment>
<reference evidence="1 2" key="2">
    <citation type="journal article" date="2022" name="Mol. Ecol. Resour.">
        <title>The genomes of chicory, endive, great burdock and yacon provide insights into Asteraceae paleo-polyploidization history and plant inulin production.</title>
        <authorList>
            <person name="Fan W."/>
            <person name="Wang S."/>
            <person name="Wang H."/>
            <person name="Wang A."/>
            <person name="Jiang F."/>
            <person name="Liu H."/>
            <person name="Zhao H."/>
            <person name="Xu D."/>
            <person name="Zhang Y."/>
        </authorList>
    </citation>
    <scope>NUCLEOTIDE SEQUENCE [LARGE SCALE GENOMIC DNA]</scope>
    <source>
        <strain evidence="2">cv. Yunnan</strain>
        <tissue evidence="1">Leaves</tissue>
    </source>
</reference>
<name>A0ACB9I1U7_9ASTR</name>
<evidence type="ECO:0000313" key="2">
    <source>
        <dbReference type="Proteomes" id="UP001056120"/>
    </source>
</evidence>
<gene>
    <name evidence="1" type="ORF">L1987_29839</name>
</gene>